<protein>
    <submittedName>
        <fullName evidence="2">Uncharacterized protein</fullName>
    </submittedName>
</protein>
<sequence>MSTSEWWERLPADIREQVDGHVLQDADLQAVHVVFTVVRAHGLGLTDAPRVVHDRYLHHGDRVARTADSPLAPGGPEPPQVNEVRRQGSPDTRPRQPQRAIRAW</sequence>
<gene>
    <name evidence="2" type="ORF">QBA35_36700</name>
</gene>
<proteinExistence type="predicted"/>
<dbReference type="RefSeq" id="WP_334661368.1">
    <property type="nucleotide sequence ID" value="NZ_JARULZ010000002.1"/>
</dbReference>
<dbReference type="Proteomes" id="UP001310290">
    <property type="component" value="Unassembled WGS sequence"/>
</dbReference>
<comment type="caution">
    <text evidence="2">The sequence shown here is derived from an EMBL/GenBank/DDBJ whole genome shotgun (WGS) entry which is preliminary data.</text>
</comment>
<feature type="region of interest" description="Disordered" evidence="1">
    <location>
        <begin position="62"/>
        <end position="104"/>
    </location>
</feature>
<keyword evidence="3" id="KW-1185">Reference proteome</keyword>
<evidence type="ECO:0000313" key="2">
    <source>
        <dbReference type="EMBL" id="MEH0638734.1"/>
    </source>
</evidence>
<feature type="compositionally biased region" description="Basic and acidic residues" evidence="1">
    <location>
        <begin position="83"/>
        <end position="94"/>
    </location>
</feature>
<dbReference type="EMBL" id="JARULZ010000002">
    <property type="protein sequence ID" value="MEH0638734.1"/>
    <property type="molecule type" value="Genomic_DNA"/>
</dbReference>
<reference evidence="2" key="1">
    <citation type="submission" date="2023-04" db="EMBL/GenBank/DDBJ databases">
        <title>Genomic diversity of scab-causing Streptomyces spp. in the province of Quebec, Canada.</title>
        <authorList>
            <person name="Biessy A."/>
            <person name="Cadieux M."/>
            <person name="Ciotola M."/>
            <person name="Filion M."/>
        </authorList>
    </citation>
    <scope>NUCLEOTIDE SEQUENCE</scope>
    <source>
        <strain evidence="2">B21-115</strain>
    </source>
</reference>
<organism evidence="2 3">
    <name type="scientific">Streptomyces bottropensis</name>
    <dbReference type="NCBI Taxonomy" id="42235"/>
    <lineage>
        <taxon>Bacteria</taxon>
        <taxon>Bacillati</taxon>
        <taxon>Actinomycetota</taxon>
        <taxon>Actinomycetes</taxon>
        <taxon>Kitasatosporales</taxon>
        <taxon>Streptomycetaceae</taxon>
        <taxon>Streptomyces</taxon>
    </lineage>
</organism>
<name>A0ABU8AZM6_9ACTN</name>
<evidence type="ECO:0000256" key="1">
    <source>
        <dbReference type="SAM" id="MobiDB-lite"/>
    </source>
</evidence>
<evidence type="ECO:0000313" key="3">
    <source>
        <dbReference type="Proteomes" id="UP001310290"/>
    </source>
</evidence>
<accession>A0ABU8AZM6</accession>